<dbReference type="Gene3D" id="3.50.30.50">
    <property type="entry name" value="Putative cyclase"/>
    <property type="match status" value="1"/>
</dbReference>
<proteinExistence type="predicted"/>
<dbReference type="InterPro" id="IPR007325">
    <property type="entry name" value="KFase/CYL"/>
</dbReference>
<reference evidence="1 2" key="1">
    <citation type="submission" date="2020-08" db="EMBL/GenBank/DDBJ databases">
        <title>A Genomic Blueprint of the Chicken Gut Microbiome.</title>
        <authorList>
            <person name="Gilroy R."/>
            <person name="Ravi A."/>
            <person name="Getino M."/>
            <person name="Pursley I."/>
            <person name="Horton D.L."/>
            <person name="Alikhan N.-F."/>
            <person name="Baker D."/>
            <person name="Gharbi K."/>
            <person name="Hall N."/>
            <person name="Watson M."/>
            <person name="Adriaenssens E.M."/>
            <person name="Foster-Nyarko E."/>
            <person name="Jarju S."/>
            <person name="Secka A."/>
            <person name="Antonio M."/>
            <person name="Oren A."/>
            <person name="Chaudhuri R."/>
            <person name="La Ragione R.M."/>
            <person name="Hildebrand F."/>
            <person name="Pallen M.J."/>
        </authorList>
    </citation>
    <scope>NUCLEOTIDE SEQUENCE [LARGE SCALE GENOMIC DNA]</scope>
    <source>
        <strain evidence="1 2">Sa2CUA9</strain>
    </source>
</reference>
<dbReference type="SUPFAM" id="SSF102198">
    <property type="entry name" value="Putative cyclase"/>
    <property type="match status" value="1"/>
</dbReference>
<dbReference type="EMBL" id="JACSQF010000031">
    <property type="protein sequence ID" value="MBD7982849.1"/>
    <property type="molecule type" value="Genomic_DNA"/>
</dbReference>
<gene>
    <name evidence="1" type="ORF">H9641_19315</name>
</gene>
<sequence length="331" mass="34650">MTEQRAHFDAHVTFANGGSLRTEGFRLDVPSGDLLPDDVARLLVRHLGLALVGSVEITGLTFVEEPHVGSRGVGGVVGDAAIGGVADEGAGLREGAGRATRLVDLSHTVREGLVTYPGLPAPTITPFLTRADSVAKYAPGTQFAMDVLTMIGNTGTYLDSPFHRYEGGTDLSGLELETLVGLPAEVFRLSEVVDPERGGRRGIGAEVFFDRDLAGTAVLLQTGWDRHFGTPAYGEPAPFLTEAGAQHLVDAGVRLVGIDSLNIDDTDPVTSGGARPAHSLLLAAGIHVVEHLTNLAAVPPRGARFTAVPPKVEGFGTFPVRAFAEVAEPTP</sequence>
<dbReference type="RefSeq" id="WP_191806038.1">
    <property type="nucleotide sequence ID" value="NZ_JACSQF010000031.1"/>
</dbReference>
<keyword evidence="2" id="KW-1185">Reference proteome</keyword>
<name>A0ABR8U4Y2_9CELL</name>
<accession>A0ABR8U4Y2</accession>
<comment type="caution">
    <text evidence="1">The sequence shown here is derived from an EMBL/GenBank/DDBJ whole genome shotgun (WGS) entry which is preliminary data.</text>
</comment>
<evidence type="ECO:0000313" key="2">
    <source>
        <dbReference type="Proteomes" id="UP000655570"/>
    </source>
</evidence>
<protein>
    <submittedName>
        <fullName evidence="1">Cyclase family protein</fullName>
    </submittedName>
</protein>
<dbReference type="InterPro" id="IPR037175">
    <property type="entry name" value="KFase_sf"/>
</dbReference>
<dbReference type="Pfam" id="PF04199">
    <property type="entry name" value="Cyclase"/>
    <property type="match status" value="1"/>
</dbReference>
<dbReference type="PANTHER" id="PTHR31118:SF12">
    <property type="entry name" value="CYCLASE-LIKE PROTEIN 2"/>
    <property type="match status" value="1"/>
</dbReference>
<evidence type="ECO:0000313" key="1">
    <source>
        <dbReference type="EMBL" id="MBD7982849.1"/>
    </source>
</evidence>
<dbReference type="Proteomes" id="UP000655570">
    <property type="component" value="Unassembled WGS sequence"/>
</dbReference>
<dbReference type="PANTHER" id="PTHR31118">
    <property type="entry name" value="CYCLASE-LIKE PROTEIN 2"/>
    <property type="match status" value="1"/>
</dbReference>
<organism evidence="1 2">
    <name type="scientific">Oerskovia merdavium</name>
    <dbReference type="NCBI Taxonomy" id="2762227"/>
    <lineage>
        <taxon>Bacteria</taxon>
        <taxon>Bacillati</taxon>
        <taxon>Actinomycetota</taxon>
        <taxon>Actinomycetes</taxon>
        <taxon>Micrococcales</taxon>
        <taxon>Cellulomonadaceae</taxon>
        <taxon>Oerskovia</taxon>
    </lineage>
</organism>